<evidence type="ECO:0000313" key="11">
    <source>
        <dbReference type="EMBL" id="QOS47379.1"/>
    </source>
</evidence>
<keyword evidence="4" id="KW-0347">Helicase</keyword>
<dbReference type="Pfam" id="PF00270">
    <property type="entry name" value="DEAD"/>
    <property type="match status" value="1"/>
</dbReference>
<dbReference type="InterPro" id="IPR014001">
    <property type="entry name" value="Helicase_ATP-bd"/>
</dbReference>
<evidence type="ECO:0000256" key="3">
    <source>
        <dbReference type="ARBA" id="ARBA00022801"/>
    </source>
</evidence>
<dbReference type="EMBL" id="MN329073">
    <property type="protein sequence ID" value="QOS47379.1"/>
    <property type="molecule type" value="mRNA"/>
</dbReference>
<feature type="domain" description="DEAD-box RNA helicase Q" evidence="10">
    <location>
        <begin position="137"/>
        <end position="165"/>
    </location>
</feature>
<protein>
    <recommendedName>
        <fullName evidence="1">RNA helicase</fullName>
        <ecNumber evidence="1">3.6.4.13</ecNumber>
    </recommendedName>
</protein>
<dbReference type="SMART" id="SM00487">
    <property type="entry name" value="DEXDc"/>
    <property type="match status" value="1"/>
</dbReference>
<dbReference type="GO" id="GO:0005524">
    <property type="term" value="F:ATP binding"/>
    <property type="evidence" value="ECO:0007669"/>
    <property type="project" value="UniProtKB-KW"/>
</dbReference>
<dbReference type="Gene3D" id="3.40.50.300">
    <property type="entry name" value="P-loop containing nucleotide triphosphate hydrolases"/>
    <property type="match status" value="2"/>
</dbReference>
<evidence type="ECO:0000259" key="8">
    <source>
        <dbReference type="PROSITE" id="PS51192"/>
    </source>
</evidence>
<dbReference type="GO" id="GO:0003724">
    <property type="term" value="F:RNA helicase activity"/>
    <property type="evidence" value="ECO:0007669"/>
    <property type="project" value="UniProtKB-EC"/>
</dbReference>
<dbReference type="SMART" id="SM00490">
    <property type="entry name" value="HELICc"/>
    <property type="match status" value="1"/>
</dbReference>
<feature type="region of interest" description="Disordered" evidence="7">
    <location>
        <begin position="1"/>
        <end position="53"/>
    </location>
</feature>
<organism evidence="11">
    <name type="scientific">Locusta migratoria</name>
    <name type="common">Migratory locust</name>
    <dbReference type="NCBI Taxonomy" id="7004"/>
    <lineage>
        <taxon>Eukaryota</taxon>
        <taxon>Metazoa</taxon>
        <taxon>Ecdysozoa</taxon>
        <taxon>Arthropoda</taxon>
        <taxon>Hexapoda</taxon>
        <taxon>Insecta</taxon>
        <taxon>Pterygota</taxon>
        <taxon>Neoptera</taxon>
        <taxon>Polyneoptera</taxon>
        <taxon>Orthoptera</taxon>
        <taxon>Caelifera</taxon>
        <taxon>Acrididea</taxon>
        <taxon>Acridomorpha</taxon>
        <taxon>Acridoidea</taxon>
        <taxon>Acrididae</taxon>
        <taxon>Oedipodinae</taxon>
        <taxon>Locusta</taxon>
    </lineage>
</organism>
<evidence type="ECO:0000256" key="4">
    <source>
        <dbReference type="ARBA" id="ARBA00022806"/>
    </source>
</evidence>
<dbReference type="PROSITE" id="PS51194">
    <property type="entry name" value="HELICASE_CTER"/>
    <property type="match status" value="1"/>
</dbReference>
<evidence type="ECO:0000256" key="7">
    <source>
        <dbReference type="SAM" id="MobiDB-lite"/>
    </source>
</evidence>
<sequence length="558" mass="61446">MASPVAEVGQKSITAITCSTGIHPKPPKAKKAAEKSQSQDKPEFTVSEPVHLLVRDTASNSTQEPMELDVCLGPLNRSKLDPPILGGLPPRWKEKAFSSRHHYKTKEKQTFEPDLQRNPTKHKKNPATAYSSDTGPITFNDLGINSSICSVLEKLGITAPTRIQAEGIPVVLSGDHTLLSSETGGGKTLAYLLPLLQQTLLWKGFHTKLDVKRPLNTPLGLVICPGRELAHQIGDVMNQFTEPLGISSKIIVGGRTKRLMLNPDVREVDLLISTLGALSKLVTNGIYKMNDVCHVILDEADTLLDDSFNEKVCHLLKRFQFSGHADGSTSLPERSQLTLVSATMPRSLPAILGQLIEVDSLKRVTTGSLHRVMTHIPQKFIRLGKSQKPEELLKVARSDSKSGIPLLIFSNKSSTCDWISLFLNENGVSCINLNGAMPEAIRTGMFKQFQSGKVNVISCTDVGSRGLDTVRVKHVLNYDFPVYMADYIHRCGRTGRVGSSSDCHITNFVEGPREVELCQEIEHSVRKMIALPNVNANIKKIITYRLMRNVEESLPKDS</sequence>
<name>A0A7M1Y6E7_LOCMI</name>
<evidence type="ECO:0000256" key="2">
    <source>
        <dbReference type="ARBA" id="ARBA00022741"/>
    </source>
</evidence>
<feature type="compositionally biased region" description="Polar residues" evidence="7">
    <location>
        <begin position="11"/>
        <end position="20"/>
    </location>
</feature>
<reference evidence="11" key="1">
    <citation type="submission" date="2019-08" db="EMBL/GenBank/DDBJ databases">
        <authorList>
            <person name="Wang J."/>
            <person name="Xing S."/>
        </authorList>
    </citation>
    <scope>NUCLEOTIDE SEQUENCE</scope>
</reference>
<dbReference type="GO" id="GO:0003676">
    <property type="term" value="F:nucleic acid binding"/>
    <property type="evidence" value="ECO:0007669"/>
    <property type="project" value="InterPro"/>
</dbReference>
<keyword evidence="5" id="KW-0067">ATP-binding</keyword>
<evidence type="ECO:0000256" key="5">
    <source>
        <dbReference type="ARBA" id="ARBA00022840"/>
    </source>
</evidence>
<dbReference type="PROSITE" id="PS51195">
    <property type="entry name" value="Q_MOTIF"/>
    <property type="match status" value="1"/>
</dbReference>
<evidence type="ECO:0000256" key="1">
    <source>
        <dbReference type="ARBA" id="ARBA00012552"/>
    </source>
</evidence>
<dbReference type="CDD" id="cd18787">
    <property type="entry name" value="SF2_C_DEAD"/>
    <property type="match status" value="1"/>
</dbReference>
<dbReference type="GO" id="GO:0016787">
    <property type="term" value="F:hydrolase activity"/>
    <property type="evidence" value="ECO:0007669"/>
    <property type="project" value="UniProtKB-KW"/>
</dbReference>
<dbReference type="EC" id="3.6.4.13" evidence="1"/>
<feature type="domain" description="Helicase ATP-binding" evidence="8">
    <location>
        <begin position="168"/>
        <end position="362"/>
    </location>
</feature>
<dbReference type="AlphaFoldDB" id="A0A7M1Y6E7"/>
<evidence type="ECO:0000259" key="10">
    <source>
        <dbReference type="PROSITE" id="PS51195"/>
    </source>
</evidence>
<feature type="domain" description="Helicase C-terminal" evidence="9">
    <location>
        <begin position="388"/>
        <end position="542"/>
    </location>
</feature>
<dbReference type="InterPro" id="IPR001650">
    <property type="entry name" value="Helicase_C-like"/>
</dbReference>
<dbReference type="PANTHER" id="PTHR47960">
    <property type="entry name" value="DEAD-BOX ATP-DEPENDENT RNA HELICASE 50"/>
    <property type="match status" value="1"/>
</dbReference>
<dbReference type="Pfam" id="PF00271">
    <property type="entry name" value="Helicase_C"/>
    <property type="match status" value="1"/>
</dbReference>
<keyword evidence="2" id="KW-0547">Nucleotide-binding</keyword>
<dbReference type="InterPro" id="IPR027417">
    <property type="entry name" value="P-loop_NTPase"/>
</dbReference>
<evidence type="ECO:0000259" key="9">
    <source>
        <dbReference type="PROSITE" id="PS51194"/>
    </source>
</evidence>
<dbReference type="PROSITE" id="PS51192">
    <property type="entry name" value="HELICASE_ATP_BIND_1"/>
    <property type="match status" value="1"/>
</dbReference>
<dbReference type="SUPFAM" id="SSF52540">
    <property type="entry name" value="P-loop containing nucleoside triphosphate hydrolases"/>
    <property type="match status" value="1"/>
</dbReference>
<keyword evidence="3" id="KW-0378">Hydrolase</keyword>
<proteinExistence type="evidence at transcript level"/>
<dbReference type="InterPro" id="IPR011545">
    <property type="entry name" value="DEAD/DEAH_box_helicase_dom"/>
</dbReference>
<accession>A0A7M1Y6E7</accession>
<feature type="compositionally biased region" description="Basic and acidic residues" evidence="7">
    <location>
        <begin position="31"/>
        <end position="43"/>
    </location>
</feature>
<dbReference type="InterPro" id="IPR014014">
    <property type="entry name" value="RNA_helicase_DEAD_Q_motif"/>
</dbReference>
<evidence type="ECO:0000256" key="6">
    <source>
        <dbReference type="PROSITE-ProRule" id="PRU00552"/>
    </source>
</evidence>
<feature type="short sequence motif" description="Q motif" evidence="6">
    <location>
        <begin position="137"/>
        <end position="165"/>
    </location>
</feature>